<dbReference type="InterPro" id="IPR057739">
    <property type="entry name" value="Glyco_hydro_29_N"/>
</dbReference>
<gene>
    <name evidence="9" type="ORF">J6I44_13240</name>
</gene>
<evidence type="ECO:0000259" key="8">
    <source>
        <dbReference type="Pfam" id="PF01120"/>
    </source>
</evidence>
<evidence type="ECO:0000313" key="10">
    <source>
        <dbReference type="Proteomes" id="UP001207918"/>
    </source>
</evidence>
<evidence type="ECO:0000256" key="1">
    <source>
        <dbReference type="ARBA" id="ARBA00007951"/>
    </source>
</evidence>
<evidence type="ECO:0000259" key="7">
    <source>
        <dbReference type="Pfam" id="PF00754"/>
    </source>
</evidence>
<dbReference type="EC" id="3.2.1.51" evidence="2"/>
<reference evidence="9 10" key="1">
    <citation type="submission" date="2021-03" db="EMBL/GenBank/DDBJ databases">
        <title>Aliifodinibius sp. nov., a new bacterium isolated from saline soil.</title>
        <authorList>
            <person name="Galisteo C."/>
            <person name="De La Haba R."/>
            <person name="Sanchez-Porro C."/>
            <person name="Ventosa A."/>
        </authorList>
    </citation>
    <scope>NUCLEOTIDE SEQUENCE [LARGE SCALE GENOMIC DNA]</scope>
    <source>
        <strain evidence="9 10">1BSP15-2V2</strain>
    </source>
</reference>
<keyword evidence="3 6" id="KW-0732">Signal</keyword>
<evidence type="ECO:0000256" key="2">
    <source>
        <dbReference type="ARBA" id="ARBA00012662"/>
    </source>
</evidence>
<dbReference type="Pfam" id="PF01120">
    <property type="entry name" value="Alpha_L_fucos"/>
    <property type="match status" value="1"/>
</dbReference>
<accession>A0ABT3PPQ0</accession>
<feature type="domain" description="Glycoside hydrolase family 29 N-terminal" evidence="8">
    <location>
        <begin position="73"/>
        <end position="342"/>
    </location>
</feature>
<feature type="chain" id="PRO_5046861753" description="alpha-L-fucosidase" evidence="6">
    <location>
        <begin position="25"/>
        <end position="487"/>
    </location>
</feature>
<dbReference type="PANTHER" id="PTHR10030:SF37">
    <property type="entry name" value="ALPHA-L-FUCOSIDASE-RELATED"/>
    <property type="match status" value="1"/>
</dbReference>
<evidence type="ECO:0000256" key="6">
    <source>
        <dbReference type="SAM" id="SignalP"/>
    </source>
</evidence>
<dbReference type="InterPro" id="IPR000933">
    <property type="entry name" value="Glyco_hydro_29"/>
</dbReference>
<comment type="similarity">
    <text evidence="1">Belongs to the glycosyl hydrolase 29 family.</text>
</comment>
<dbReference type="Pfam" id="PF00754">
    <property type="entry name" value="F5_F8_type_C"/>
    <property type="match status" value="1"/>
</dbReference>
<dbReference type="EMBL" id="JAGGJA010000008">
    <property type="protein sequence ID" value="MCW9707827.1"/>
    <property type="molecule type" value="Genomic_DNA"/>
</dbReference>
<dbReference type="InterPro" id="IPR000421">
    <property type="entry name" value="FA58C"/>
</dbReference>
<evidence type="ECO:0000256" key="5">
    <source>
        <dbReference type="ARBA" id="ARBA00023295"/>
    </source>
</evidence>
<keyword evidence="10" id="KW-1185">Reference proteome</keyword>
<dbReference type="RefSeq" id="WP_265766617.1">
    <property type="nucleotide sequence ID" value="NZ_JAGGJA010000008.1"/>
</dbReference>
<dbReference type="PANTHER" id="PTHR10030">
    <property type="entry name" value="ALPHA-L-FUCOSIDASE"/>
    <property type="match status" value="1"/>
</dbReference>
<evidence type="ECO:0000256" key="4">
    <source>
        <dbReference type="ARBA" id="ARBA00022801"/>
    </source>
</evidence>
<dbReference type="SUPFAM" id="SSF49785">
    <property type="entry name" value="Galactose-binding domain-like"/>
    <property type="match status" value="1"/>
</dbReference>
<dbReference type="InterPro" id="IPR008979">
    <property type="entry name" value="Galactose-bd-like_sf"/>
</dbReference>
<sequence>MKVKHFLFIFIVLVPFFLSNCQNTENNSAQDGISENITQPSPQQVDYQKKEKVAFVHFGVNTFTNREWGTGKEDPSIFNPEKLDAEQWAKTLSENGFETLILTAKHHDGFCLWPSKYTEHDIANSPYKNGNGDIVKEVSEACEKYDIDLGLYLSPWDKHEETYGTPEYNEYYLNQLKELLTNYGDIAEVWFDGAKGEDAKDMTYNFDKWWSTVRELQPDALIFSDEGPDIRWIGNEHGFAGETNWSTVNRDSITIGKAGQGEYLNTGEAGGPDWVVGECDVSIRPGWFFHEEENEEVKTVAELTEIYMKSVGRNCTLLLNIPPNKDGQFHPTDVKRLYAFSDTLETMFDENLIGNASIEANHADASNPASQAIDGNWDTFWAASNNDATPQLTLTFDEPVTFNLLELQEYIPLGQRISSFSVSARVDGSWQSIAEETTVGYKRLLQLDETTADAIRISFDDFLNRPTINEISLYHAGESSTGEMAIR</sequence>
<organism evidence="9 10">
    <name type="scientific">Fodinibius salsisoli</name>
    <dbReference type="NCBI Taxonomy" id="2820877"/>
    <lineage>
        <taxon>Bacteria</taxon>
        <taxon>Pseudomonadati</taxon>
        <taxon>Balneolota</taxon>
        <taxon>Balneolia</taxon>
        <taxon>Balneolales</taxon>
        <taxon>Balneolaceae</taxon>
        <taxon>Fodinibius</taxon>
    </lineage>
</organism>
<evidence type="ECO:0000256" key="3">
    <source>
        <dbReference type="ARBA" id="ARBA00022729"/>
    </source>
</evidence>
<dbReference type="InterPro" id="IPR017853">
    <property type="entry name" value="GH"/>
</dbReference>
<comment type="caution">
    <text evidence="9">The sequence shown here is derived from an EMBL/GenBank/DDBJ whole genome shotgun (WGS) entry which is preliminary data.</text>
</comment>
<dbReference type="Gene3D" id="2.60.120.260">
    <property type="entry name" value="Galactose-binding domain-like"/>
    <property type="match status" value="1"/>
</dbReference>
<dbReference type="SUPFAM" id="SSF51445">
    <property type="entry name" value="(Trans)glycosidases"/>
    <property type="match status" value="1"/>
</dbReference>
<name>A0ABT3PPQ0_9BACT</name>
<keyword evidence="5" id="KW-0326">Glycosidase</keyword>
<proteinExistence type="inferred from homology"/>
<feature type="signal peptide" evidence="6">
    <location>
        <begin position="1"/>
        <end position="24"/>
    </location>
</feature>
<evidence type="ECO:0000313" key="9">
    <source>
        <dbReference type="EMBL" id="MCW9707827.1"/>
    </source>
</evidence>
<dbReference type="Proteomes" id="UP001207918">
    <property type="component" value="Unassembled WGS sequence"/>
</dbReference>
<dbReference type="Gene3D" id="3.20.20.80">
    <property type="entry name" value="Glycosidases"/>
    <property type="match status" value="1"/>
</dbReference>
<protein>
    <recommendedName>
        <fullName evidence="2">alpha-L-fucosidase</fullName>
        <ecNumber evidence="2">3.2.1.51</ecNumber>
    </recommendedName>
</protein>
<feature type="domain" description="F5/8 type C" evidence="7">
    <location>
        <begin position="358"/>
        <end position="461"/>
    </location>
</feature>
<dbReference type="SMART" id="SM00812">
    <property type="entry name" value="Alpha_L_fucos"/>
    <property type="match status" value="1"/>
</dbReference>
<keyword evidence="4" id="KW-0378">Hydrolase</keyword>